<evidence type="ECO:0000256" key="2">
    <source>
        <dbReference type="ARBA" id="ARBA00022837"/>
    </source>
</evidence>
<dbReference type="GeneID" id="20805021"/>
<dbReference type="InterPro" id="IPR002048">
    <property type="entry name" value="EF_hand_dom"/>
</dbReference>
<organism evidence="8">
    <name type="scientific">Aphanomyces astaci</name>
    <name type="common">Crayfish plague agent</name>
    <dbReference type="NCBI Taxonomy" id="112090"/>
    <lineage>
        <taxon>Eukaryota</taxon>
        <taxon>Sar</taxon>
        <taxon>Stramenopiles</taxon>
        <taxon>Oomycota</taxon>
        <taxon>Saprolegniomycetes</taxon>
        <taxon>Saprolegniales</taxon>
        <taxon>Verrucalvaceae</taxon>
        <taxon>Aphanomyces</taxon>
    </lineage>
</organism>
<keyword evidence="2" id="KW-0106">Calcium</keyword>
<reference evidence="8" key="1">
    <citation type="submission" date="2013-12" db="EMBL/GenBank/DDBJ databases">
        <title>The Genome Sequence of Aphanomyces astaci APO3.</title>
        <authorList>
            <consortium name="The Broad Institute Genomics Platform"/>
            <person name="Russ C."/>
            <person name="Tyler B."/>
            <person name="van West P."/>
            <person name="Dieguez-Uribeondo J."/>
            <person name="Young S.K."/>
            <person name="Zeng Q."/>
            <person name="Gargeya S."/>
            <person name="Fitzgerald M."/>
            <person name="Abouelleil A."/>
            <person name="Alvarado L."/>
            <person name="Chapman S.B."/>
            <person name="Gainer-Dewar J."/>
            <person name="Goldberg J."/>
            <person name="Griggs A."/>
            <person name="Gujja S."/>
            <person name="Hansen M."/>
            <person name="Howarth C."/>
            <person name="Imamovic A."/>
            <person name="Ireland A."/>
            <person name="Larimer J."/>
            <person name="McCowan C."/>
            <person name="Murphy C."/>
            <person name="Pearson M."/>
            <person name="Poon T.W."/>
            <person name="Priest M."/>
            <person name="Roberts A."/>
            <person name="Saif S."/>
            <person name="Shea T."/>
            <person name="Sykes S."/>
            <person name="Wortman J."/>
            <person name="Nusbaum C."/>
            <person name="Birren B."/>
        </authorList>
    </citation>
    <scope>NUCLEOTIDE SEQUENCE [LARGE SCALE GENOMIC DNA]</scope>
    <source>
        <strain evidence="8">APO3</strain>
    </source>
</reference>
<feature type="domain" description="EF-hand" evidence="7">
    <location>
        <begin position="800"/>
        <end position="835"/>
    </location>
</feature>
<feature type="repeat" description="ANK" evidence="5">
    <location>
        <begin position="171"/>
        <end position="203"/>
    </location>
</feature>
<keyword evidence="8" id="KW-0723">Serine/threonine-protein kinase</keyword>
<dbReference type="Gene3D" id="1.10.510.10">
    <property type="entry name" value="Transferase(Phosphotransferase) domain 1"/>
    <property type="match status" value="1"/>
</dbReference>
<evidence type="ECO:0000256" key="3">
    <source>
        <dbReference type="ARBA" id="ARBA00023043"/>
    </source>
</evidence>
<proteinExistence type="inferred from homology"/>
<dbReference type="Pfam" id="PF00023">
    <property type="entry name" value="Ank"/>
    <property type="match status" value="1"/>
</dbReference>
<dbReference type="PROSITE" id="PS50088">
    <property type="entry name" value="ANK_REPEAT"/>
    <property type="match status" value="10"/>
</dbReference>
<dbReference type="PROSITE" id="PS50297">
    <property type="entry name" value="ANK_REP_REGION"/>
    <property type="match status" value="9"/>
</dbReference>
<dbReference type="SUPFAM" id="SSF48403">
    <property type="entry name" value="Ankyrin repeat"/>
    <property type="match status" value="2"/>
</dbReference>
<dbReference type="OrthoDB" id="204376at2759"/>
<dbReference type="SMART" id="SM00220">
    <property type="entry name" value="S_TKc"/>
    <property type="match status" value="1"/>
</dbReference>
<evidence type="ECO:0000259" key="7">
    <source>
        <dbReference type="PROSITE" id="PS50222"/>
    </source>
</evidence>
<evidence type="ECO:0000313" key="8">
    <source>
        <dbReference type="EMBL" id="ETV85205.1"/>
    </source>
</evidence>
<dbReference type="SMART" id="SM00248">
    <property type="entry name" value="ANK"/>
    <property type="match status" value="17"/>
</dbReference>
<dbReference type="PROSITE" id="PS50011">
    <property type="entry name" value="PROTEIN_KINASE_DOM"/>
    <property type="match status" value="1"/>
</dbReference>
<dbReference type="InterPro" id="IPR018247">
    <property type="entry name" value="EF_Hand_1_Ca_BS"/>
</dbReference>
<dbReference type="SUPFAM" id="SSF56112">
    <property type="entry name" value="Protein kinase-like (PK-like)"/>
    <property type="match status" value="1"/>
</dbReference>
<dbReference type="Pfam" id="PF13637">
    <property type="entry name" value="Ank_4"/>
    <property type="match status" value="1"/>
</dbReference>
<dbReference type="PRINTS" id="PR01415">
    <property type="entry name" value="ANKYRIN"/>
</dbReference>
<dbReference type="InterPro" id="IPR011009">
    <property type="entry name" value="Kinase-like_dom_sf"/>
</dbReference>
<keyword evidence="1" id="KW-0677">Repeat</keyword>
<evidence type="ECO:0000256" key="1">
    <source>
        <dbReference type="ARBA" id="ARBA00022737"/>
    </source>
</evidence>
<dbReference type="SUPFAM" id="SSF47473">
    <property type="entry name" value="EF-hand"/>
    <property type="match status" value="1"/>
</dbReference>
<feature type="repeat" description="ANK" evidence="5">
    <location>
        <begin position="142"/>
        <end position="170"/>
    </location>
</feature>
<dbReference type="InterPro" id="IPR036770">
    <property type="entry name" value="Ankyrin_rpt-contain_sf"/>
</dbReference>
<dbReference type="RefSeq" id="XP_009825223.1">
    <property type="nucleotide sequence ID" value="XM_009826921.1"/>
</dbReference>
<feature type="domain" description="Protein kinase" evidence="6">
    <location>
        <begin position="747"/>
        <end position="1138"/>
    </location>
</feature>
<evidence type="ECO:0000259" key="6">
    <source>
        <dbReference type="PROSITE" id="PS50011"/>
    </source>
</evidence>
<protein>
    <submittedName>
        <fullName evidence="8">Serine/threonine protein kinase</fullName>
    </submittedName>
</protein>
<dbReference type="GO" id="GO:0005524">
    <property type="term" value="F:ATP binding"/>
    <property type="evidence" value="ECO:0007669"/>
    <property type="project" value="InterPro"/>
</dbReference>
<dbReference type="EMBL" id="KI913118">
    <property type="protein sequence ID" value="ETV85205.1"/>
    <property type="molecule type" value="Genomic_DNA"/>
</dbReference>
<dbReference type="GO" id="GO:0004674">
    <property type="term" value="F:protein serine/threonine kinase activity"/>
    <property type="evidence" value="ECO:0007669"/>
    <property type="project" value="UniProtKB-KW"/>
</dbReference>
<dbReference type="Pfam" id="PF12796">
    <property type="entry name" value="Ank_2"/>
    <property type="match status" value="4"/>
</dbReference>
<sequence length="1400" mass="153360">MEEVNGQRVFDLLLDAVEDGNVGDMLAWMPRCDDINQRDDDGWSLLHIACQGGDDDVVLTLLLANANVEATLKDGRTALAVACRCGHMSIVQLLLKHFAAIKPVSPTSESPLCAATFPGHTDIVYELLQHLDDSNVDLLDEPLILACKLGHDDILQLFLARGANVNYATEMGATALHMASQKGFVGIVARLLDYGADPHTPLKACGATALVLAAQFGHVSVVQMLLPTLTHDQSSCHAAIGDAMYVACHYGHYDIVQVLVQSRGDEFRNYHRPLYAASFMGHVDIAHFLVRHGADVNATSQEDGATPLFAACQNGHVRVARFLVDKGEASVDLPRLDGTTPLHVACQEGHAEVVALLLANTTNVNVAQEDGNSPLGAASHFGHVPIVHQLLANAANVHHSNALGKSPLLIASEMGRLDVVRVLLPVAQVDQIDHTGRSALHSAAELDYPHVVAELVAANANVQLRDMAGRTPLDLAMRCNNTTVVEVMRECLAADEALATILREGLSWNHRFQNGKSVLILAARRGRVDIAQAAIAHGCDVNLHDFAHNTALLWAARNGHLNMVDLLTTCRPDCDLNSRGYMNWTPLQWALHNKHFHVAHILVGRGCSWLLPWQGKLLLEVLAPVLSEHVALRMVLRDLPICVVDGHVVERPGHSYSWATFLDPNLPVRSTVRANVVQAVLQHPSWTTGATHVADVYKALQNAKDRHGRRALQLSDGSTRSLFKHLLYFCARYEIFDGPPVYVGPKVVVVHAFDHGICHQVFDMNTTDLGVLDLSGFIAANQMLGQWSAERHSAHRKTENDLAKWNHAFGHWDKDKNGQLNLNEFLGYCDHICGGQLKVAMKFMASHADYMREVRCRRLVHKPVVLELLPALDPSVFRDGVANLHLTCQGHTTIAMAPYENVLVLPAADRSLDDIWTKEHPSDHQMRSYLLDVATGLQHLHECNVVHGDLKASNVLRVHNQLKLIGLDAARSVGQMMGSKFTSGILPPELFYKLNTPEEEAMHDAYWRGGGAAMTCRSWAKIKPRGGVVVRVGHSHEKSPNAGLPYEVATAATAIDAWALGCLVYQMYSGMELVATDNYQDVVVDRMLSAASWTDDALRQRVHSHVHDDLAQDMVLKLLVVTPSARATMEAVVSHPYFAGRSSSAISCVTAVVQSQVNLMARLDKLSVALEDQATTIDRRSRHVLSKVESTTMNLVTAMFAAADDTKDMPSAFVLLPCKLETLATPASEEIHSFVRNLCGILDQIVDALAAEAPVAPLVAALTHGEPRYLYLVDERSGQLVLPPEEDDHKHVYPILLSTESTENYMDFVAVTLPCIQRGLGLLQKGNWLAHGFDKSESVDKASLDVGKAHARTAAVRALHEVLRKFDPERTFAGLERVVLEDGAIIWTKQPKQQNAVSMA</sequence>
<dbReference type="PANTHER" id="PTHR24173:SF74">
    <property type="entry name" value="ANKYRIN REPEAT DOMAIN-CONTAINING PROTEIN 16"/>
    <property type="match status" value="1"/>
</dbReference>
<dbReference type="Gene3D" id="1.25.40.20">
    <property type="entry name" value="Ankyrin repeat-containing domain"/>
    <property type="match status" value="5"/>
</dbReference>
<feature type="repeat" description="ANK" evidence="5">
    <location>
        <begin position="514"/>
        <end position="546"/>
    </location>
</feature>
<dbReference type="GO" id="GO:0005509">
    <property type="term" value="F:calcium ion binding"/>
    <property type="evidence" value="ECO:0007669"/>
    <property type="project" value="InterPro"/>
</dbReference>
<dbReference type="InterPro" id="IPR000719">
    <property type="entry name" value="Prot_kinase_dom"/>
</dbReference>
<feature type="repeat" description="ANK" evidence="5">
    <location>
        <begin position="435"/>
        <end position="467"/>
    </location>
</feature>
<feature type="repeat" description="ANK" evidence="5">
    <location>
        <begin position="337"/>
        <end position="369"/>
    </location>
</feature>
<feature type="repeat" description="ANK" evidence="5">
    <location>
        <begin position="303"/>
        <end position="327"/>
    </location>
</feature>
<dbReference type="VEuPathDB" id="FungiDB:H257_03025"/>
<dbReference type="InterPro" id="IPR002110">
    <property type="entry name" value="Ankyrin_rpt"/>
</dbReference>
<name>W4GZP6_APHAT</name>
<dbReference type="PROSITE" id="PS00018">
    <property type="entry name" value="EF_HAND_1"/>
    <property type="match status" value="1"/>
</dbReference>
<feature type="repeat" description="ANK" evidence="5">
    <location>
        <begin position="41"/>
        <end position="73"/>
    </location>
</feature>
<feature type="repeat" description="ANK" evidence="5">
    <location>
        <begin position="74"/>
        <end position="106"/>
    </location>
</feature>
<keyword evidence="8" id="KW-0808">Transferase</keyword>
<keyword evidence="8" id="KW-0418">Kinase</keyword>
<evidence type="ECO:0000256" key="5">
    <source>
        <dbReference type="PROSITE-ProRule" id="PRU00023"/>
    </source>
</evidence>
<comment type="similarity">
    <text evidence="4">Belongs to the protein kinase superfamily. Ser/Thr protein kinase family. CDPK subfamily.</text>
</comment>
<dbReference type="InterPro" id="IPR011992">
    <property type="entry name" value="EF-hand-dom_pair"/>
</dbReference>
<dbReference type="STRING" id="112090.W4GZP6"/>
<gene>
    <name evidence="8" type="ORF">H257_03025</name>
</gene>
<evidence type="ECO:0000256" key="4">
    <source>
        <dbReference type="ARBA" id="ARBA00024334"/>
    </source>
</evidence>
<keyword evidence="3 5" id="KW-0040">ANK repeat</keyword>
<feature type="repeat" description="ANK" evidence="5">
    <location>
        <begin position="370"/>
        <end position="402"/>
    </location>
</feature>
<feature type="repeat" description="ANK" evidence="5">
    <location>
        <begin position="269"/>
        <end position="301"/>
    </location>
</feature>
<accession>W4GZP6</accession>
<dbReference type="PROSITE" id="PS50222">
    <property type="entry name" value="EF_HAND_2"/>
    <property type="match status" value="1"/>
</dbReference>
<dbReference type="Pfam" id="PF00069">
    <property type="entry name" value="Pkinase"/>
    <property type="match status" value="2"/>
</dbReference>
<dbReference type="PANTHER" id="PTHR24173">
    <property type="entry name" value="ANKYRIN REPEAT CONTAINING"/>
    <property type="match status" value="1"/>
</dbReference>